<dbReference type="SUPFAM" id="SSF48498">
    <property type="entry name" value="Tetracyclin repressor-like, C-terminal domain"/>
    <property type="match status" value="1"/>
</dbReference>
<evidence type="ECO:0000256" key="2">
    <source>
        <dbReference type="PROSITE-ProRule" id="PRU00335"/>
    </source>
</evidence>
<evidence type="ECO:0000313" key="4">
    <source>
        <dbReference type="EMBL" id="QHF04800.1"/>
    </source>
</evidence>
<dbReference type="Pfam" id="PF14246">
    <property type="entry name" value="TetR_C_7"/>
    <property type="match status" value="1"/>
</dbReference>
<evidence type="ECO:0000259" key="3">
    <source>
        <dbReference type="PROSITE" id="PS50977"/>
    </source>
</evidence>
<dbReference type="PROSITE" id="PS50977">
    <property type="entry name" value="HTH_TETR_2"/>
    <property type="match status" value="1"/>
</dbReference>
<dbReference type="EMBL" id="CP047265">
    <property type="protein sequence ID" value="QHF04800.1"/>
    <property type="molecule type" value="Genomic_DNA"/>
</dbReference>
<dbReference type="Gene3D" id="1.10.10.60">
    <property type="entry name" value="Homeodomain-like"/>
    <property type="match status" value="1"/>
</dbReference>
<feature type="domain" description="HTH tetR-type" evidence="3">
    <location>
        <begin position="6"/>
        <end position="66"/>
    </location>
</feature>
<sequence>MRVLTEIKRDTILRAAAEIFQEHGFEGASMAQVAARIGGSKSTLYRYYSSKEELFLAVSHEFAQRHILPSLELLLASKGKDLPKNLRRFCEVAITTIASETSIKTLRTIISESGRSDIGKRFSEAGPEIGLRSLADFFQEQIEAGRMRQADSMTAARHLVALLESETVQPRLMGLKAELSKTEIRDAVHRAVDIFWRGYGLDGNSQEQHK</sequence>
<organism evidence="4 5">
    <name type="scientific">Pseudomonas asturiensis</name>
    <dbReference type="NCBI Taxonomy" id="1190415"/>
    <lineage>
        <taxon>Bacteria</taxon>
        <taxon>Pseudomonadati</taxon>
        <taxon>Pseudomonadota</taxon>
        <taxon>Gammaproteobacteria</taxon>
        <taxon>Pseudomonadales</taxon>
        <taxon>Pseudomonadaceae</taxon>
        <taxon>Pseudomonas</taxon>
    </lineage>
</organism>
<dbReference type="InterPro" id="IPR036271">
    <property type="entry name" value="Tet_transcr_reg_TetR-rel_C_sf"/>
</dbReference>
<dbReference type="Proteomes" id="UP000464644">
    <property type="component" value="Chromosome"/>
</dbReference>
<accession>A0ABX6HGS9</accession>
<protein>
    <submittedName>
        <fullName evidence="4">TetR family transcriptional regulator</fullName>
    </submittedName>
</protein>
<dbReference type="InterPro" id="IPR009057">
    <property type="entry name" value="Homeodomain-like_sf"/>
</dbReference>
<gene>
    <name evidence="4" type="ORF">N015_21290</name>
</gene>
<dbReference type="InterPro" id="IPR050109">
    <property type="entry name" value="HTH-type_TetR-like_transc_reg"/>
</dbReference>
<feature type="DNA-binding region" description="H-T-H motif" evidence="2">
    <location>
        <begin position="29"/>
        <end position="48"/>
    </location>
</feature>
<dbReference type="InterPro" id="IPR001647">
    <property type="entry name" value="HTH_TetR"/>
</dbReference>
<dbReference type="SUPFAM" id="SSF46689">
    <property type="entry name" value="Homeodomain-like"/>
    <property type="match status" value="1"/>
</dbReference>
<dbReference type="RefSeq" id="WP_024688715.1">
    <property type="nucleotide sequence ID" value="NZ_CP047265.1"/>
</dbReference>
<keyword evidence="5" id="KW-1185">Reference proteome</keyword>
<name>A0ABX6HGS9_9PSED</name>
<evidence type="ECO:0000313" key="5">
    <source>
        <dbReference type="Proteomes" id="UP000464644"/>
    </source>
</evidence>
<dbReference type="Gene3D" id="1.10.357.10">
    <property type="entry name" value="Tetracycline Repressor, domain 2"/>
    <property type="match status" value="1"/>
</dbReference>
<dbReference type="PRINTS" id="PR00455">
    <property type="entry name" value="HTHTETR"/>
</dbReference>
<dbReference type="Pfam" id="PF00440">
    <property type="entry name" value="TetR_N"/>
    <property type="match status" value="1"/>
</dbReference>
<reference evidence="4 5" key="1">
    <citation type="journal article" date="2014" name="Genome Announc.">
        <title>Draft Genome Sequences of a Phylogenetically Diverse Suite of Pseudomonas syringae Strains from Multiple Source Populations.</title>
        <authorList>
            <person name="Baltrus D.A."/>
            <person name="Yourstone S."/>
            <person name="Lind A."/>
            <person name="Guilbaud C."/>
            <person name="Sands D.C."/>
            <person name="Jones C.D."/>
            <person name="Morris C.E."/>
            <person name="Dangl J.L."/>
        </authorList>
    </citation>
    <scope>NUCLEOTIDE SEQUENCE [LARGE SCALE GENOMIC DNA]</scope>
    <source>
        <strain evidence="4 5">CC1524</strain>
    </source>
</reference>
<dbReference type="PANTHER" id="PTHR30055">
    <property type="entry name" value="HTH-TYPE TRANSCRIPTIONAL REGULATOR RUTR"/>
    <property type="match status" value="1"/>
</dbReference>
<keyword evidence="1 2" id="KW-0238">DNA-binding</keyword>
<proteinExistence type="predicted"/>
<dbReference type="InterPro" id="IPR039536">
    <property type="entry name" value="TetR_C_Proteobacteria"/>
</dbReference>
<dbReference type="PANTHER" id="PTHR30055:SF119">
    <property type="entry name" value="NALC"/>
    <property type="match status" value="1"/>
</dbReference>
<evidence type="ECO:0000256" key="1">
    <source>
        <dbReference type="ARBA" id="ARBA00023125"/>
    </source>
</evidence>